<evidence type="ECO:0000313" key="4">
    <source>
        <dbReference type="Proteomes" id="UP000568380"/>
    </source>
</evidence>
<feature type="compositionally biased region" description="Pro residues" evidence="1">
    <location>
        <begin position="19"/>
        <end position="33"/>
    </location>
</feature>
<dbReference type="RefSeq" id="WP_221341170.1">
    <property type="nucleotide sequence ID" value="NZ_JACHIN010000010.1"/>
</dbReference>
<evidence type="ECO:0000256" key="2">
    <source>
        <dbReference type="SAM" id="Phobius"/>
    </source>
</evidence>
<evidence type="ECO:0000313" key="3">
    <source>
        <dbReference type="EMBL" id="MBB5081436.1"/>
    </source>
</evidence>
<comment type="caution">
    <text evidence="3">The sequence shown here is derived from an EMBL/GenBank/DDBJ whole genome shotgun (WGS) entry which is preliminary data.</text>
</comment>
<reference evidence="3 4" key="1">
    <citation type="submission" date="2020-08" db="EMBL/GenBank/DDBJ databases">
        <title>Genomic Encyclopedia of Type Strains, Phase IV (KMG-IV): sequencing the most valuable type-strain genomes for metagenomic binning, comparative biology and taxonomic classification.</title>
        <authorList>
            <person name="Goeker M."/>
        </authorList>
    </citation>
    <scope>NUCLEOTIDE SEQUENCE [LARGE SCALE GENOMIC DNA]</scope>
    <source>
        <strain evidence="3 4">DSM 45385</strain>
    </source>
</reference>
<keyword evidence="2" id="KW-1133">Transmembrane helix</keyword>
<feature type="transmembrane region" description="Helical" evidence="2">
    <location>
        <begin position="56"/>
        <end position="82"/>
    </location>
</feature>
<keyword evidence="4" id="KW-1185">Reference proteome</keyword>
<dbReference type="Proteomes" id="UP000568380">
    <property type="component" value="Unassembled WGS sequence"/>
</dbReference>
<name>A0A7W8A877_9ACTN</name>
<feature type="region of interest" description="Disordered" evidence="1">
    <location>
        <begin position="1"/>
        <end position="47"/>
    </location>
</feature>
<keyword evidence="2" id="KW-0472">Membrane</keyword>
<feature type="transmembrane region" description="Helical" evidence="2">
    <location>
        <begin position="94"/>
        <end position="114"/>
    </location>
</feature>
<dbReference type="EMBL" id="JACHIN010000010">
    <property type="protein sequence ID" value="MBB5081436.1"/>
    <property type="molecule type" value="Genomic_DNA"/>
</dbReference>
<dbReference type="AlphaFoldDB" id="A0A7W8A877"/>
<evidence type="ECO:0008006" key="5">
    <source>
        <dbReference type="Google" id="ProtNLM"/>
    </source>
</evidence>
<accession>A0A7W8A877</accession>
<proteinExistence type="predicted"/>
<evidence type="ECO:0000256" key="1">
    <source>
        <dbReference type="SAM" id="MobiDB-lite"/>
    </source>
</evidence>
<protein>
    <recommendedName>
        <fullName evidence="5">DUF4190 domain-containing protein</fullName>
    </recommendedName>
</protein>
<organism evidence="3 4">
    <name type="scientific">Nonomuraea endophytica</name>
    <dbReference type="NCBI Taxonomy" id="714136"/>
    <lineage>
        <taxon>Bacteria</taxon>
        <taxon>Bacillati</taxon>
        <taxon>Actinomycetota</taxon>
        <taxon>Actinomycetes</taxon>
        <taxon>Streptosporangiales</taxon>
        <taxon>Streptosporangiaceae</taxon>
        <taxon>Nonomuraea</taxon>
    </lineage>
</organism>
<gene>
    <name evidence="3" type="ORF">HNR40_006931</name>
</gene>
<sequence>MTTPQNPPQGDDPNARPQWSPPPEQPGPAPPYDQPYGQAPYGAPPKSGSGVQILSIIGFVFAAIALLFIPILFGLIGIVLGIVGHTRGESLGKWAAVASGVTMILGMLIGFLVVRSMTG</sequence>
<keyword evidence="2" id="KW-0812">Transmembrane</keyword>